<dbReference type="OrthoDB" id="129691at2759"/>
<gene>
    <name evidence="2" type="ORF">PHPALM_19181</name>
</gene>
<sequence length="85" mass="9666">MNNWTSLSAACFISFTLHYVDATFNLNKWTLEATRIPGKHDAPSIAAALLRCFLSWNLDRKKCVRFLRDGASNNELERVVMSDAM</sequence>
<dbReference type="AlphaFoldDB" id="A0A2P4XHZ2"/>
<protein>
    <submittedName>
        <fullName evidence="2">Uncharacterized protein</fullName>
    </submittedName>
</protein>
<evidence type="ECO:0000313" key="3">
    <source>
        <dbReference type="Proteomes" id="UP000237271"/>
    </source>
</evidence>
<dbReference type="EMBL" id="NCKW01010524">
    <property type="protein sequence ID" value="POM65154.1"/>
    <property type="molecule type" value="Genomic_DNA"/>
</dbReference>
<feature type="signal peptide" evidence="1">
    <location>
        <begin position="1"/>
        <end position="22"/>
    </location>
</feature>
<dbReference type="SUPFAM" id="SSF53098">
    <property type="entry name" value="Ribonuclease H-like"/>
    <property type="match status" value="1"/>
</dbReference>
<comment type="caution">
    <text evidence="2">The sequence shown here is derived from an EMBL/GenBank/DDBJ whole genome shotgun (WGS) entry which is preliminary data.</text>
</comment>
<dbReference type="Proteomes" id="UP000237271">
    <property type="component" value="Unassembled WGS sequence"/>
</dbReference>
<keyword evidence="3" id="KW-1185">Reference proteome</keyword>
<evidence type="ECO:0000256" key="1">
    <source>
        <dbReference type="SAM" id="SignalP"/>
    </source>
</evidence>
<reference evidence="2 3" key="1">
    <citation type="journal article" date="2017" name="Genome Biol. Evol.">
        <title>Phytophthora megakarya and P. palmivora, closely related causal agents of cacao black pod rot, underwent increases in genome sizes and gene numbers by different mechanisms.</title>
        <authorList>
            <person name="Ali S.S."/>
            <person name="Shao J."/>
            <person name="Lary D.J."/>
            <person name="Kronmiller B."/>
            <person name="Shen D."/>
            <person name="Strem M.D."/>
            <person name="Amoako-Attah I."/>
            <person name="Akrofi A.Y."/>
            <person name="Begoude B.A."/>
            <person name="Ten Hoopen G.M."/>
            <person name="Coulibaly K."/>
            <person name="Kebe B.I."/>
            <person name="Melnick R.L."/>
            <person name="Guiltinan M.J."/>
            <person name="Tyler B.M."/>
            <person name="Meinhardt L.W."/>
            <person name="Bailey B.A."/>
        </authorList>
    </citation>
    <scope>NUCLEOTIDE SEQUENCE [LARGE SCALE GENOMIC DNA]</scope>
    <source>
        <strain evidence="3">sbr112.9</strain>
    </source>
</reference>
<evidence type="ECO:0000313" key="2">
    <source>
        <dbReference type="EMBL" id="POM65154.1"/>
    </source>
</evidence>
<organism evidence="2 3">
    <name type="scientific">Phytophthora palmivora</name>
    <dbReference type="NCBI Taxonomy" id="4796"/>
    <lineage>
        <taxon>Eukaryota</taxon>
        <taxon>Sar</taxon>
        <taxon>Stramenopiles</taxon>
        <taxon>Oomycota</taxon>
        <taxon>Peronosporomycetes</taxon>
        <taxon>Peronosporales</taxon>
        <taxon>Peronosporaceae</taxon>
        <taxon>Phytophthora</taxon>
    </lineage>
</organism>
<name>A0A2P4XHZ2_9STRA</name>
<accession>A0A2P4XHZ2</accession>
<keyword evidence="1" id="KW-0732">Signal</keyword>
<dbReference type="InterPro" id="IPR012337">
    <property type="entry name" value="RNaseH-like_sf"/>
</dbReference>
<proteinExistence type="predicted"/>
<feature type="chain" id="PRO_5015176307" evidence="1">
    <location>
        <begin position="23"/>
        <end position="85"/>
    </location>
</feature>